<dbReference type="RefSeq" id="WP_189499184.1">
    <property type="nucleotide sequence ID" value="NZ_BMZH01000013.1"/>
</dbReference>
<keyword evidence="2" id="KW-1185">Reference proteome</keyword>
<sequence length="1023" mass="104802">MIGAFRFLSMLVSIGTKPTESAHQFPKVTFGSLRLAFGAVFFSVMWASTASAGDTYFKADFDSPNGSCGDANLAGWTEEADEDFTTVGTAGDFVSANCSLQAGDASGGFDKILSPIIDLSGATDPVLQFQIKGDVNLNSEQIEIGWRVGGSGFTRLELYSDTDDSFEMLSYVLPSGALSSTFQIIFETENVIDVDEHYYIDDISVQEPTVVSSNADTNTVGTLRYAINYANANATKDEITFDIGGVGPHEITLSSTLPVITDNGVSIDGTTQTGSACGNLWAGTAPTLKIRVDGASNSFLLFDISATNVLLKGLSVTRGSNAIRGLGGASNLTLQCNYIGLSPDGSAAGSTNYGVGLYNANTLVGGLTAGQGNVISSNGRAILTYSGSSATAIRGNFIGVDPSGMSARANTAATINHWSGSASWSDITKNLISGNTSHAINVEADDTISGSAGDLVIAGNYIGVDRTGGTALANGGDGINFDGGPVTGVKIGGVTLADRNIISGNGGEAVQLSNLSDIQILGNYIGVGQDGSSPITNTNNAVRLSTVSDIDIGNGSAMGRNLIGSSTVAIQMIGTNSALSINGNYFNTDSSGNSSILTGQDGLELNGAITTLNILDNVMGEVTQDKIEFWGGHTATGVTIQGNKLGVGADGVTNISGGIGAAGLRIWAGYAVTGLTLGGSGEGEGNVIGNNQLSGVYVDSATSGDIVGNTIYANVDDGIEILSTTAALAIYGNSIYNNAGIGIDLGTTGVTANDADDGDTGANDLLNFPVFNALSGDGTTIFYDFNLDTVSNANGYRVDLYVNAAADPTGYGEGETHLGFVDIAHSGGDLNFTGSFTGLLGITQEDIVSATTTRKTGASSYDNTSEFSLNYTTDAATELTASKSVDVFDPTSADLYALPGNDVISSMTVTNIGNSAADTDSIVIIDAVPSEMTFYNGDMDDGGPATQAVHFTQTGGANLTFTYASDAAYSNSGSRPANMAGCTYTPSPGYDSNVTYVCFNPKGAMAAGDPDPTATLQYRAQIK</sequence>
<evidence type="ECO:0000313" key="1">
    <source>
        <dbReference type="EMBL" id="GHB02197.1"/>
    </source>
</evidence>
<accession>A0A8J3G3H0</accession>
<reference evidence="1" key="2">
    <citation type="submission" date="2020-09" db="EMBL/GenBank/DDBJ databases">
        <authorList>
            <person name="Sun Q."/>
            <person name="Kim S."/>
        </authorList>
    </citation>
    <scope>NUCLEOTIDE SEQUENCE</scope>
    <source>
        <strain evidence="1">KCTC 32513</strain>
    </source>
</reference>
<dbReference type="AlphaFoldDB" id="A0A8J3G3H0"/>
<reference evidence="1" key="1">
    <citation type="journal article" date="2014" name="Int. J. Syst. Evol. Microbiol.">
        <title>Complete genome sequence of Corynebacterium casei LMG S-19264T (=DSM 44701T), isolated from a smear-ripened cheese.</title>
        <authorList>
            <consortium name="US DOE Joint Genome Institute (JGI-PGF)"/>
            <person name="Walter F."/>
            <person name="Albersmeier A."/>
            <person name="Kalinowski J."/>
            <person name="Ruckert C."/>
        </authorList>
    </citation>
    <scope>NUCLEOTIDE SEQUENCE</scope>
    <source>
        <strain evidence="1">KCTC 32513</strain>
    </source>
</reference>
<comment type="caution">
    <text evidence="1">The sequence shown here is derived from an EMBL/GenBank/DDBJ whole genome shotgun (WGS) entry which is preliminary data.</text>
</comment>
<dbReference type="InterPro" id="IPR012334">
    <property type="entry name" value="Pectin_lyas_fold"/>
</dbReference>
<dbReference type="InterPro" id="IPR006626">
    <property type="entry name" value="PbH1"/>
</dbReference>
<dbReference type="EMBL" id="BMZH01000013">
    <property type="protein sequence ID" value="GHB02197.1"/>
    <property type="molecule type" value="Genomic_DNA"/>
</dbReference>
<protein>
    <recommendedName>
        <fullName evidence="3">Right handed beta helix domain-containing protein</fullName>
    </recommendedName>
</protein>
<name>A0A8J3G3H0_9PROT</name>
<evidence type="ECO:0000313" key="2">
    <source>
        <dbReference type="Proteomes" id="UP000634004"/>
    </source>
</evidence>
<organism evidence="1 2">
    <name type="scientific">Algimonas arctica</name>
    <dbReference type="NCBI Taxonomy" id="1479486"/>
    <lineage>
        <taxon>Bacteria</taxon>
        <taxon>Pseudomonadati</taxon>
        <taxon>Pseudomonadota</taxon>
        <taxon>Alphaproteobacteria</taxon>
        <taxon>Maricaulales</taxon>
        <taxon>Robiginitomaculaceae</taxon>
        <taxon>Algimonas</taxon>
    </lineage>
</organism>
<evidence type="ECO:0008006" key="3">
    <source>
        <dbReference type="Google" id="ProtNLM"/>
    </source>
</evidence>
<dbReference type="Gene3D" id="2.160.20.10">
    <property type="entry name" value="Single-stranded right-handed beta-helix, Pectin lyase-like"/>
    <property type="match status" value="1"/>
</dbReference>
<proteinExistence type="predicted"/>
<dbReference type="Proteomes" id="UP000634004">
    <property type="component" value="Unassembled WGS sequence"/>
</dbReference>
<gene>
    <name evidence="1" type="ORF">GCM10009069_26230</name>
</gene>
<dbReference type="SMART" id="SM00710">
    <property type="entry name" value="PbH1"/>
    <property type="match status" value="6"/>
</dbReference>